<feature type="non-terminal residue" evidence="1">
    <location>
        <position position="98"/>
    </location>
</feature>
<gene>
    <name evidence="1" type="ORF">METZ01_LOCUS428027</name>
</gene>
<dbReference type="AlphaFoldDB" id="A0A382XW04"/>
<protein>
    <submittedName>
        <fullName evidence="1">Uncharacterized protein</fullName>
    </submittedName>
</protein>
<organism evidence="1">
    <name type="scientific">marine metagenome</name>
    <dbReference type="NCBI Taxonomy" id="408172"/>
    <lineage>
        <taxon>unclassified sequences</taxon>
        <taxon>metagenomes</taxon>
        <taxon>ecological metagenomes</taxon>
    </lineage>
</organism>
<proteinExistence type="predicted"/>
<name>A0A382XW04_9ZZZZ</name>
<sequence>MRYKKLIFATLIIVLFSLVYILKYDNKYAISIESYVDDTEIDYGTVENVQAERANLDSTIWKNEVLAQRYEESVIALWDSIRIREDKFSHINKISFKN</sequence>
<accession>A0A382XW04</accession>
<reference evidence="1" key="1">
    <citation type="submission" date="2018-05" db="EMBL/GenBank/DDBJ databases">
        <authorList>
            <person name="Lanie J.A."/>
            <person name="Ng W.-L."/>
            <person name="Kazmierczak K.M."/>
            <person name="Andrzejewski T.M."/>
            <person name="Davidsen T.M."/>
            <person name="Wayne K.J."/>
            <person name="Tettelin H."/>
            <person name="Glass J.I."/>
            <person name="Rusch D."/>
            <person name="Podicherti R."/>
            <person name="Tsui H.-C.T."/>
            <person name="Winkler M.E."/>
        </authorList>
    </citation>
    <scope>NUCLEOTIDE SEQUENCE</scope>
</reference>
<evidence type="ECO:0000313" key="1">
    <source>
        <dbReference type="EMBL" id="SVD75173.1"/>
    </source>
</evidence>
<dbReference type="EMBL" id="UINC01170903">
    <property type="protein sequence ID" value="SVD75173.1"/>
    <property type="molecule type" value="Genomic_DNA"/>
</dbReference>